<comment type="caution">
    <text evidence="1">The sequence shown here is derived from an EMBL/GenBank/DDBJ whole genome shotgun (WGS) entry which is preliminary data.</text>
</comment>
<evidence type="ECO:0000313" key="1">
    <source>
        <dbReference type="EMBL" id="MCD9637769.1"/>
    </source>
</evidence>
<gene>
    <name evidence="1" type="ORF">HAX54_021238</name>
</gene>
<sequence>MDEEIFGWEMEEEILEEKFLSLFLSGEELEEGTTLSQEIRRIQDKLGGNRRLTDRTPISLHEPPLNRQLDVNLWDAGHSPVLNQKTCTSNAHRRLHRLLTGFHRRSLISSI</sequence>
<dbReference type="EMBL" id="JACEIK010002555">
    <property type="protein sequence ID" value="MCD9637769.1"/>
    <property type="molecule type" value="Genomic_DNA"/>
</dbReference>
<accession>A0ABS8UT48</accession>
<keyword evidence="2" id="KW-1185">Reference proteome</keyword>
<protein>
    <submittedName>
        <fullName evidence="1">Uncharacterized protein</fullName>
    </submittedName>
</protein>
<dbReference type="Proteomes" id="UP000823775">
    <property type="component" value="Unassembled WGS sequence"/>
</dbReference>
<name>A0ABS8UT48_DATST</name>
<reference evidence="1 2" key="1">
    <citation type="journal article" date="2021" name="BMC Genomics">
        <title>Datura genome reveals duplications of psychoactive alkaloid biosynthetic genes and high mutation rate following tissue culture.</title>
        <authorList>
            <person name="Rajewski A."/>
            <person name="Carter-House D."/>
            <person name="Stajich J."/>
            <person name="Litt A."/>
        </authorList>
    </citation>
    <scope>NUCLEOTIDE SEQUENCE [LARGE SCALE GENOMIC DNA]</scope>
    <source>
        <strain evidence="1">AR-01</strain>
    </source>
</reference>
<proteinExistence type="predicted"/>
<evidence type="ECO:0000313" key="2">
    <source>
        <dbReference type="Proteomes" id="UP000823775"/>
    </source>
</evidence>
<organism evidence="1 2">
    <name type="scientific">Datura stramonium</name>
    <name type="common">Jimsonweed</name>
    <name type="synonym">Common thornapple</name>
    <dbReference type="NCBI Taxonomy" id="4076"/>
    <lineage>
        <taxon>Eukaryota</taxon>
        <taxon>Viridiplantae</taxon>
        <taxon>Streptophyta</taxon>
        <taxon>Embryophyta</taxon>
        <taxon>Tracheophyta</taxon>
        <taxon>Spermatophyta</taxon>
        <taxon>Magnoliopsida</taxon>
        <taxon>eudicotyledons</taxon>
        <taxon>Gunneridae</taxon>
        <taxon>Pentapetalae</taxon>
        <taxon>asterids</taxon>
        <taxon>lamiids</taxon>
        <taxon>Solanales</taxon>
        <taxon>Solanaceae</taxon>
        <taxon>Solanoideae</taxon>
        <taxon>Datureae</taxon>
        <taxon>Datura</taxon>
    </lineage>
</organism>